<dbReference type="InterPro" id="IPR012337">
    <property type="entry name" value="RNaseH-like_sf"/>
</dbReference>
<accession>A0AAF1AWX8</accession>
<keyword evidence="2" id="KW-1185">Reference proteome</keyword>
<proteinExistence type="predicted"/>
<evidence type="ECO:0000313" key="1">
    <source>
        <dbReference type="EMBL" id="WOG95310.1"/>
    </source>
</evidence>
<dbReference type="AlphaFoldDB" id="A0AAF1AWX8"/>
<gene>
    <name evidence="1" type="ORF">DCAR_0414624</name>
</gene>
<sequence>MGKAIVQHNLPFSFVEYDGTWEMHRYLNHKVQDVSRNTIKANILDIYRIEKRKMKQELESLSGRICLTSDLWSSSTMDGYLSLTAHYVDENWNLQSRILNLRFMPPPHTG</sequence>
<reference evidence="1" key="2">
    <citation type="submission" date="2022-03" db="EMBL/GenBank/DDBJ databases">
        <title>Draft title - Genomic analysis of global carrot germplasm unveils the trajectory of domestication and the origin of high carotenoid orange carrot.</title>
        <authorList>
            <person name="Iorizzo M."/>
            <person name="Ellison S."/>
            <person name="Senalik D."/>
            <person name="Macko-Podgorni A."/>
            <person name="Grzebelus D."/>
            <person name="Bostan H."/>
            <person name="Rolling W."/>
            <person name="Curaba J."/>
            <person name="Simon P."/>
        </authorList>
    </citation>
    <scope>NUCLEOTIDE SEQUENCE</scope>
    <source>
        <tissue evidence="1">Leaf</tissue>
    </source>
</reference>
<organism evidence="1 2">
    <name type="scientific">Daucus carota subsp. sativus</name>
    <name type="common">Carrot</name>
    <dbReference type="NCBI Taxonomy" id="79200"/>
    <lineage>
        <taxon>Eukaryota</taxon>
        <taxon>Viridiplantae</taxon>
        <taxon>Streptophyta</taxon>
        <taxon>Embryophyta</taxon>
        <taxon>Tracheophyta</taxon>
        <taxon>Spermatophyta</taxon>
        <taxon>Magnoliopsida</taxon>
        <taxon>eudicotyledons</taxon>
        <taxon>Gunneridae</taxon>
        <taxon>Pentapetalae</taxon>
        <taxon>asterids</taxon>
        <taxon>campanulids</taxon>
        <taxon>Apiales</taxon>
        <taxon>Apiaceae</taxon>
        <taxon>Apioideae</taxon>
        <taxon>Scandiceae</taxon>
        <taxon>Daucinae</taxon>
        <taxon>Daucus</taxon>
        <taxon>Daucus sect. Daucus</taxon>
    </lineage>
</organism>
<evidence type="ECO:0000313" key="2">
    <source>
        <dbReference type="Proteomes" id="UP000077755"/>
    </source>
</evidence>
<dbReference type="SUPFAM" id="SSF53098">
    <property type="entry name" value="Ribonuclease H-like"/>
    <property type="match status" value="1"/>
</dbReference>
<reference evidence="1" key="1">
    <citation type="journal article" date="2016" name="Nat. Genet.">
        <title>A high-quality carrot genome assembly provides new insights into carotenoid accumulation and asterid genome evolution.</title>
        <authorList>
            <person name="Iorizzo M."/>
            <person name="Ellison S."/>
            <person name="Senalik D."/>
            <person name="Zeng P."/>
            <person name="Satapoomin P."/>
            <person name="Huang J."/>
            <person name="Bowman M."/>
            <person name="Iovene M."/>
            <person name="Sanseverino W."/>
            <person name="Cavagnaro P."/>
            <person name="Yildiz M."/>
            <person name="Macko-Podgorni A."/>
            <person name="Moranska E."/>
            <person name="Grzebelus E."/>
            <person name="Grzebelus D."/>
            <person name="Ashrafi H."/>
            <person name="Zheng Z."/>
            <person name="Cheng S."/>
            <person name="Spooner D."/>
            <person name="Van Deynze A."/>
            <person name="Simon P."/>
        </authorList>
    </citation>
    <scope>NUCLEOTIDE SEQUENCE</scope>
    <source>
        <tissue evidence="1">Leaf</tissue>
    </source>
</reference>
<dbReference type="EMBL" id="CP093346">
    <property type="protein sequence ID" value="WOG95310.1"/>
    <property type="molecule type" value="Genomic_DNA"/>
</dbReference>
<protein>
    <recommendedName>
        <fullName evidence="3">hAT-like transposase RNase-H fold domain-containing protein</fullName>
    </recommendedName>
</protein>
<name>A0AAF1AWX8_DAUCS</name>
<evidence type="ECO:0008006" key="3">
    <source>
        <dbReference type="Google" id="ProtNLM"/>
    </source>
</evidence>
<dbReference type="InterPro" id="IPR052035">
    <property type="entry name" value="ZnF_BED_domain_contain"/>
</dbReference>
<dbReference type="PANTHER" id="PTHR46481:SF6">
    <property type="entry name" value="ZINC FINGER BED DOMAIN-CONTAINING PROTEIN RICESLEEPER 2-LIKE"/>
    <property type="match status" value="1"/>
</dbReference>
<dbReference type="PANTHER" id="PTHR46481">
    <property type="entry name" value="ZINC FINGER BED DOMAIN-CONTAINING PROTEIN 4"/>
    <property type="match status" value="1"/>
</dbReference>
<dbReference type="Proteomes" id="UP000077755">
    <property type="component" value="Chromosome 4"/>
</dbReference>